<dbReference type="Pfam" id="PF08030">
    <property type="entry name" value="NAD_binding_6"/>
    <property type="match status" value="1"/>
</dbReference>
<dbReference type="PROSITE" id="PS51384">
    <property type="entry name" value="FAD_FR"/>
    <property type="match status" value="1"/>
</dbReference>
<feature type="transmembrane region" description="Helical" evidence="2">
    <location>
        <begin position="234"/>
        <end position="251"/>
    </location>
</feature>
<dbReference type="PANTHER" id="PTHR11972:SF153">
    <property type="entry name" value="SUPEROXIDE-GENERATING NADPH OXIDASE HEAVY CHAIN SUBUNIT A"/>
    <property type="match status" value="1"/>
</dbReference>
<feature type="transmembrane region" description="Helical" evidence="2">
    <location>
        <begin position="172"/>
        <end position="196"/>
    </location>
</feature>
<dbReference type="GO" id="GO:0016491">
    <property type="term" value="F:oxidoreductase activity"/>
    <property type="evidence" value="ECO:0007669"/>
    <property type="project" value="UniProtKB-KW"/>
</dbReference>
<gene>
    <name evidence="4" type="ORF">GAYE_PCTG10G0514</name>
</gene>
<organism evidence="4 5">
    <name type="scientific">Galdieria yellowstonensis</name>
    <dbReference type="NCBI Taxonomy" id="3028027"/>
    <lineage>
        <taxon>Eukaryota</taxon>
        <taxon>Rhodophyta</taxon>
        <taxon>Bangiophyceae</taxon>
        <taxon>Galdieriales</taxon>
        <taxon>Galdieriaceae</taxon>
        <taxon>Galdieria</taxon>
    </lineage>
</organism>
<dbReference type="EMBL" id="JANCYU010000006">
    <property type="protein sequence ID" value="KAK4522624.1"/>
    <property type="molecule type" value="Genomic_DNA"/>
</dbReference>
<dbReference type="PANTHER" id="PTHR11972">
    <property type="entry name" value="NADPH OXIDASE"/>
    <property type="match status" value="1"/>
</dbReference>
<keyword evidence="2" id="KW-0812">Transmembrane</keyword>
<dbReference type="Gene3D" id="3.40.50.80">
    <property type="entry name" value="Nucleotide-binding domain of ferredoxin-NADP reductase (FNR) module"/>
    <property type="match status" value="2"/>
</dbReference>
<feature type="transmembrane region" description="Helical" evidence="2">
    <location>
        <begin position="536"/>
        <end position="558"/>
    </location>
</feature>
<feature type="transmembrane region" description="Helical" evidence="2">
    <location>
        <begin position="570"/>
        <end position="595"/>
    </location>
</feature>
<dbReference type="AlphaFoldDB" id="A0AAV9I3F7"/>
<sequence>MITPAKEAPVVGDDNFKEPRTRDWIERFLKMESFMVNSGTLWTLLLFIACMDIIGFLAGVFDMLAANQQHIITIPFLEKTLPVAKGAGRVISINAALLLLTGCKATITWLRSTFVSCLLPVDKLMPFLHIRLYLIIAFCAALHATTQYVNYITGSFPWVFGLWTFHFPDPTVQLLITGTLLVILMTAIAITAGPWIRRSVNRGYNIFWTVHIFGFTCVYPLLILHGVLLGTPDTWKYILGPLVIYVIDLLYRSRAISFKGLSVVCWLNPSSEGVTELVMKRPFAYKAGQYVQIRLPIVSRWEYHPISIASAPHEEYLRIFIKSSGDWSSLVYKVAEDLQRDSFAFSDATSNVDARGVTIVNVRGPFGAPTEHVKDFSKVILVGTGIGATPFSSVIREYLHTCSKADQCNGGSYETVLHLSQLDRPSHAILFDSAKERSPSSPRKVETLLPSFFMNMTKLAYRGIVDPFLVFMRTTSVDNKKTASLSPKKEKACICASLGFFHSLSLNFIVLWIMMIAGSIRVAFVLFGYHGQYSSAIWGLLVSVLILFVFGFSLFIAIRSLSWKYLKTVIGVLDLLAFLIGLALFICVFVCIASWGTENVWTIEKVLNYLTFYCLIPVVGFRALLLIISGCGVFKWKKSKHAKAKHAPSKSLHFIWVNRTVHGFHWFFRDFERIVSEDSPVDVQIDIFVTGVVNELSLPENSSKIRYHIGRPQWSQLFSNIFEREDFIRDPEAVGVFFCGSPAVGRIVKAAANEASLEAAKKQHVRGNRCFPKIIFHKEYF</sequence>
<dbReference type="InterPro" id="IPR017938">
    <property type="entry name" value="Riboflavin_synthase-like_b-brl"/>
</dbReference>
<accession>A0AAV9I3F7</accession>
<evidence type="ECO:0000256" key="1">
    <source>
        <dbReference type="ARBA" id="ARBA00023002"/>
    </source>
</evidence>
<proteinExistence type="predicted"/>
<dbReference type="SUPFAM" id="SSF63380">
    <property type="entry name" value="Riboflavin synthase domain-like"/>
    <property type="match status" value="1"/>
</dbReference>
<dbReference type="InterPro" id="IPR050369">
    <property type="entry name" value="RBOH/FRE"/>
</dbReference>
<reference evidence="4 5" key="1">
    <citation type="submission" date="2022-07" db="EMBL/GenBank/DDBJ databases">
        <title>Genome-wide signatures of adaptation to extreme environments.</title>
        <authorList>
            <person name="Cho C.H."/>
            <person name="Yoon H.S."/>
        </authorList>
    </citation>
    <scope>NUCLEOTIDE SEQUENCE [LARGE SCALE GENOMIC DNA]</scope>
    <source>
        <strain evidence="4 5">108.79 E11</strain>
    </source>
</reference>
<keyword evidence="1" id="KW-0560">Oxidoreductase</keyword>
<evidence type="ECO:0000313" key="5">
    <source>
        <dbReference type="Proteomes" id="UP001300502"/>
    </source>
</evidence>
<feature type="transmembrane region" description="Helical" evidence="2">
    <location>
        <begin position="208"/>
        <end position="228"/>
    </location>
</feature>
<evidence type="ECO:0000313" key="4">
    <source>
        <dbReference type="EMBL" id="KAK4522624.1"/>
    </source>
</evidence>
<feature type="transmembrane region" description="Helical" evidence="2">
    <location>
        <begin position="132"/>
        <end position="152"/>
    </location>
</feature>
<evidence type="ECO:0000256" key="2">
    <source>
        <dbReference type="SAM" id="Phobius"/>
    </source>
</evidence>
<feature type="transmembrane region" description="Helical" evidence="2">
    <location>
        <begin position="610"/>
        <end position="634"/>
    </location>
</feature>
<feature type="domain" description="FAD-binding FR-type" evidence="3">
    <location>
        <begin position="253"/>
        <end position="372"/>
    </location>
</feature>
<protein>
    <recommendedName>
        <fullName evidence="3">FAD-binding FR-type domain-containing protein</fullName>
    </recommendedName>
</protein>
<keyword evidence="2" id="KW-1133">Transmembrane helix</keyword>
<evidence type="ECO:0000259" key="3">
    <source>
        <dbReference type="PROSITE" id="PS51384"/>
    </source>
</evidence>
<dbReference type="InterPro" id="IPR039261">
    <property type="entry name" value="FNR_nucleotide-bd"/>
</dbReference>
<dbReference type="Gene3D" id="2.40.30.10">
    <property type="entry name" value="Translation factors"/>
    <property type="match status" value="1"/>
</dbReference>
<dbReference type="Pfam" id="PF08022">
    <property type="entry name" value="FAD_binding_8"/>
    <property type="match status" value="1"/>
</dbReference>
<comment type="caution">
    <text evidence="4">The sequence shown here is derived from an EMBL/GenBank/DDBJ whole genome shotgun (WGS) entry which is preliminary data.</text>
</comment>
<dbReference type="InterPro" id="IPR013121">
    <property type="entry name" value="Fe_red_NAD-bd_6"/>
</dbReference>
<dbReference type="InterPro" id="IPR013112">
    <property type="entry name" value="FAD-bd_8"/>
</dbReference>
<keyword evidence="5" id="KW-1185">Reference proteome</keyword>
<name>A0AAV9I3F7_9RHOD</name>
<dbReference type="InterPro" id="IPR017927">
    <property type="entry name" value="FAD-bd_FR_type"/>
</dbReference>
<keyword evidence="2" id="KW-0472">Membrane</keyword>
<dbReference type="GO" id="GO:0005886">
    <property type="term" value="C:plasma membrane"/>
    <property type="evidence" value="ECO:0007669"/>
    <property type="project" value="TreeGrafter"/>
</dbReference>
<dbReference type="CDD" id="cd06186">
    <property type="entry name" value="NOX_Duox_like_FAD_NADP"/>
    <property type="match status" value="1"/>
</dbReference>
<feature type="transmembrane region" description="Helical" evidence="2">
    <location>
        <begin position="41"/>
        <end position="61"/>
    </location>
</feature>
<dbReference type="Proteomes" id="UP001300502">
    <property type="component" value="Unassembled WGS sequence"/>
</dbReference>
<dbReference type="SUPFAM" id="SSF52343">
    <property type="entry name" value="Ferredoxin reductase-like, C-terminal NADP-linked domain"/>
    <property type="match status" value="1"/>
</dbReference>